<dbReference type="OrthoDB" id="3034343at2759"/>
<dbReference type="PANTHER" id="PTHR31668">
    <property type="entry name" value="GLUCOSE TRANSPORT TRANSCRIPTION REGULATOR RGT1-RELATED-RELATED"/>
    <property type="match status" value="1"/>
</dbReference>
<dbReference type="Gene3D" id="4.10.240.10">
    <property type="entry name" value="Zn(2)-C6 fungal-type DNA-binding domain"/>
    <property type="match status" value="1"/>
</dbReference>
<dbReference type="InterPro" id="IPR007219">
    <property type="entry name" value="XnlR_reg_dom"/>
</dbReference>
<evidence type="ECO:0000256" key="2">
    <source>
        <dbReference type="ARBA" id="ARBA00023242"/>
    </source>
</evidence>
<dbReference type="Pfam" id="PF04082">
    <property type="entry name" value="Fungal_trans"/>
    <property type="match status" value="1"/>
</dbReference>
<dbReference type="CDD" id="cd12148">
    <property type="entry name" value="fungal_TF_MHR"/>
    <property type="match status" value="1"/>
</dbReference>
<dbReference type="PROSITE" id="PS00463">
    <property type="entry name" value="ZN2_CY6_FUNGAL_1"/>
    <property type="match status" value="1"/>
</dbReference>
<dbReference type="PANTHER" id="PTHR31668:SF10">
    <property type="entry name" value="ZN(II)2CYS6 TRANSCRIPTION FACTOR (EUROFUNG)"/>
    <property type="match status" value="1"/>
</dbReference>
<dbReference type="GO" id="GO:0006351">
    <property type="term" value="P:DNA-templated transcription"/>
    <property type="evidence" value="ECO:0007669"/>
    <property type="project" value="InterPro"/>
</dbReference>
<feature type="compositionally biased region" description="Polar residues" evidence="3">
    <location>
        <begin position="392"/>
        <end position="401"/>
    </location>
</feature>
<keyword evidence="1" id="KW-0479">Metal-binding</keyword>
<keyword evidence="6" id="KW-1185">Reference proteome</keyword>
<evidence type="ECO:0000256" key="1">
    <source>
        <dbReference type="ARBA" id="ARBA00022723"/>
    </source>
</evidence>
<protein>
    <recommendedName>
        <fullName evidence="4">Zn(2)-C6 fungal-type domain-containing protein</fullName>
    </recommendedName>
</protein>
<reference evidence="5 6" key="1">
    <citation type="journal article" date="2012" name="PLoS Pathog.">
        <title>Diverse lifestyles and strategies of plant pathogenesis encoded in the genomes of eighteen Dothideomycetes fungi.</title>
        <authorList>
            <person name="Ohm R.A."/>
            <person name="Feau N."/>
            <person name="Henrissat B."/>
            <person name="Schoch C.L."/>
            <person name="Horwitz B.A."/>
            <person name="Barry K.W."/>
            <person name="Condon B.J."/>
            <person name="Copeland A.C."/>
            <person name="Dhillon B."/>
            <person name="Glaser F."/>
            <person name="Hesse C.N."/>
            <person name="Kosti I."/>
            <person name="LaButti K."/>
            <person name="Lindquist E.A."/>
            <person name="Lucas S."/>
            <person name="Salamov A.A."/>
            <person name="Bradshaw R.E."/>
            <person name="Ciuffetti L."/>
            <person name="Hamelin R.C."/>
            <person name="Kema G.H.J."/>
            <person name="Lawrence C."/>
            <person name="Scott J.A."/>
            <person name="Spatafora J.W."/>
            <person name="Turgeon B.G."/>
            <person name="de Wit P.J.G.M."/>
            <person name="Zhong S."/>
            <person name="Goodwin S.B."/>
            <person name="Grigoriev I.V."/>
        </authorList>
    </citation>
    <scope>NUCLEOTIDE SEQUENCE [LARGE SCALE GENOMIC DNA]</scope>
    <source>
        <strain evidence="5 6">CIRAD86</strain>
    </source>
</reference>
<dbReference type="InterPro" id="IPR050797">
    <property type="entry name" value="Carb_Metab_Trans_Reg"/>
</dbReference>
<dbReference type="InterPro" id="IPR001138">
    <property type="entry name" value="Zn2Cys6_DnaBD"/>
</dbReference>
<feature type="region of interest" description="Disordered" evidence="3">
    <location>
        <begin position="354"/>
        <end position="401"/>
    </location>
</feature>
<evidence type="ECO:0000313" key="6">
    <source>
        <dbReference type="Proteomes" id="UP000016932"/>
    </source>
</evidence>
<accession>M2Z2C7</accession>
<feature type="domain" description="Zn(2)-C6 fungal-type" evidence="4">
    <location>
        <begin position="323"/>
        <end position="355"/>
    </location>
</feature>
<dbReference type="HOGENOM" id="CLU_302083_0_0_1"/>
<dbReference type="CDD" id="cd00067">
    <property type="entry name" value="GAL4"/>
    <property type="match status" value="1"/>
</dbReference>
<dbReference type="KEGG" id="pfj:MYCFIDRAFT_173052"/>
<dbReference type="SMART" id="SM00066">
    <property type="entry name" value="GAL4"/>
    <property type="match status" value="1"/>
</dbReference>
<name>M2Z2C7_PSEFD</name>
<dbReference type="GeneID" id="19332906"/>
<dbReference type="eggNOG" id="ENOG502QQXX">
    <property type="taxonomic scope" value="Eukaryota"/>
</dbReference>
<dbReference type="GO" id="GO:0000981">
    <property type="term" value="F:DNA-binding transcription factor activity, RNA polymerase II-specific"/>
    <property type="evidence" value="ECO:0007669"/>
    <property type="project" value="InterPro"/>
</dbReference>
<dbReference type="SMART" id="SM00906">
    <property type="entry name" value="Fungal_trans"/>
    <property type="match status" value="1"/>
</dbReference>
<dbReference type="EMBL" id="KB446557">
    <property type="protein sequence ID" value="EME83990.1"/>
    <property type="molecule type" value="Genomic_DNA"/>
</dbReference>
<feature type="compositionally biased region" description="Low complexity" evidence="3">
    <location>
        <begin position="369"/>
        <end position="378"/>
    </location>
</feature>
<evidence type="ECO:0000313" key="5">
    <source>
        <dbReference type="EMBL" id="EME83990.1"/>
    </source>
</evidence>
<dbReference type="InterPro" id="IPR036864">
    <property type="entry name" value="Zn2-C6_fun-type_DNA-bd_sf"/>
</dbReference>
<dbReference type="VEuPathDB" id="FungiDB:MYCFIDRAFT_173052"/>
<proteinExistence type="predicted"/>
<dbReference type="AlphaFoldDB" id="M2Z2C7"/>
<dbReference type="RefSeq" id="XP_007924614.1">
    <property type="nucleotide sequence ID" value="XM_007926423.1"/>
</dbReference>
<organism evidence="5 6">
    <name type="scientific">Pseudocercospora fijiensis (strain CIRAD86)</name>
    <name type="common">Black leaf streak disease fungus</name>
    <name type="synonym">Mycosphaerella fijiensis</name>
    <dbReference type="NCBI Taxonomy" id="383855"/>
    <lineage>
        <taxon>Eukaryota</taxon>
        <taxon>Fungi</taxon>
        <taxon>Dikarya</taxon>
        <taxon>Ascomycota</taxon>
        <taxon>Pezizomycotina</taxon>
        <taxon>Dothideomycetes</taxon>
        <taxon>Dothideomycetidae</taxon>
        <taxon>Mycosphaerellales</taxon>
        <taxon>Mycosphaerellaceae</taxon>
        <taxon>Pseudocercospora</taxon>
    </lineage>
</organism>
<evidence type="ECO:0000259" key="4">
    <source>
        <dbReference type="PROSITE" id="PS50048"/>
    </source>
</evidence>
<dbReference type="GO" id="GO:0008270">
    <property type="term" value="F:zinc ion binding"/>
    <property type="evidence" value="ECO:0007669"/>
    <property type="project" value="InterPro"/>
</dbReference>
<dbReference type="STRING" id="383855.M2Z2C7"/>
<keyword evidence="2" id="KW-0539">Nucleus</keyword>
<dbReference type="PROSITE" id="PS50048">
    <property type="entry name" value="ZN2_CY6_FUNGAL_2"/>
    <property type="match status" value="1"/>
</dbReference>
<gene>
    <name evidence="5" type="ORF">MYCFIDRAFT_173052</name>
</gene>
<sequence length="988" mass="109482">MKHGQELKTLAHQRQEQFVIARPYLANITFFLDEVGQYNTLLDPGCNILTKPAILIQPGASFALQSRLLITCSKHIRIHSFIAAEDRSTETIGEARNPLALQSCCHHRKLPAPNYGAVIDGPWAQTGSPPYSGCAMKRRMEFVDPTGYGLRMLVAEIRALPIPYSSCGLVGDVDVGSAQDLDFPTSFVCQAAICRPLLIFTLSCCAALRHAGQPHSNIGDANVFDERDIRGPCLALTSSSSLIFAHGEWRPSWVDPGRSGLALSRVLLSTITPSTIIKTASDGHNAFSNMPVVEHPAGIHPLMELSSPNQNQGRKYKSRKERPCDACRRRKVCCIREPGDDACSLCRMQNTSCRYDQGPTPRRRRRRPASAVAAATPSGESDQTPPGPILIPSNTAPLTPSVSQEQASGEWISQYVGLSGDQDPYVLRHSNFNKSNYYKSGDWACLRVRSDGIVPSIFTLVPETHLDARPAHYPPSSLLDAAYPLHHELLSTYFEVVHTSFPLLDPSRFVKGNKIDLPLLGAMYSLSKPYCSAASDLPYQPLHSFVFQALPIEARTPRLDSIEARLLFLQRHTQIHRAPTTPGLYAEIGELVGMCHDAGLNVDPSKWDISAADRSRRKRLWWALYIFDKWAALGLGRPSYIHADDSNVAVLGIEDIPSSTVGKHSLPRTSAHMFVAMAALSQILSAILTTFYTLKAADNMARVTAADVANMKSYFEQQLNDFHARYLVALQNVVDQQIHHGIRSDRRAGTVYLAFYTAEVVLYRALLRCLPPTDPLCQQVRLQSKQVITAISKLLENLQVTRLRAFWWSPISRINFAIAGGFMFSMLLSSITDEDIDYWSKEITRYRRLLDMQSLSFDTTKLAAARISALANVSQGGRPQSAGAGTQHTLKSINRIFHCLSRYQYKDEIAPAGFLCLCRPITASTLGHQAFALPELRIDPRAVGEAYLIVLNLYSLSSYQNAVPRHQVRLLVIAHSPQVICWSADTIS</sequence>
<evidence type="ECO:0000256" key="3">
    <source>
        <dbReference type="SAM" id="MobiDB-lite"/>
    </source>
</evidence>
<dbReference type="Proteomes" id="UP000016932">
    <property type="component" value="Unassembled WGS sequence"/>
</dbReference>
<feature type="region of interest" description="Disordered" evidence="3">
    <location>
        <begin position="302"/>
        <end position="321"/>
    </location>
</feature>
<dbReference type="GO" id="GO:0001080">
    <property type="term" value="P:nitrogen catabolite activation of transcription from RNA polymerase II promoter"/>
    <property type="evidence" value="ECO:0007669"/>
    <property type="project" value="TreeGrafter"/>
</dbReference>
<dbReference type="GO" id="GO:0003677">
    <property type="term" value="F:DNA binding"/>
    <property type="evidence" value="ECO:0007669"/>
    <property type="project" value="InterPro"/>
</dbReference>
<dbReference type="GO" id="GO:0005634">
    <property type="term" value="C:nucleus"/>
    <property type="evidence" value="ECO:0007669"/>
    <property type="project" value="TreeGrafter"/>
</dbReference>